<dbReference type="PATRIC" id="fig|1396.539.peg.699"/>
<name>A0A162NAT3_BACCE</name>
<reference evidence="4 5" key="1">
    <citation type="submission" date="2015-09" db="EMBL/GenBank/DDBJ databases">
        <title>Bacillus cereus food isolates.</title>
        <authorList>
            <person name="Boekhorst J."/>
        </authorList>
    </citation>
    <scope>NUCLEOTIDE SEQUENCE [LARGE SCALE GENOMIC DNA]</scope>
    <source>
        <strain evidence="4 5">B4082</strain>
    </source>
</reference>
<feature type="domain" description="NodB homology" evidence="3">
    <location>
        <begin position="108"/>
        <end position="282"/>
    </location>
</feature>
<dbReference type="PANTHER" id="PTHR34216">
    <property type="match status" value="1"/>
</dbReference>
<dbReference type="InterPro" id="IPR002509">
    <property type="entry name" value="NODB_dom"/>
</dbReference>
<dbReference type="Proteomes" id="UP000076501">
    <property type="component" value="Unassembled WGS sequence"/>
</dbReference>
<dbReference type="SUPFAM" id="SSF88713">
    <property type="entry name" value="Glycoside hydrolase/deacetylase"/>
    <property type="match status" value="1"/>
</dbReference>
<proteinExistence type="predicted"/>
<gene>
    <name evidence="4" type="ORF">B4082_1324</name>
</gene>
<evidence type="ECO:0000259" key="3">
    <source>
        <dbReference type="PROSITE" id="PS51677"/>
    </source>
</evidence>
<accession>A0A162NAT3</accession>
<dbReference type="GO" id="GO:0005975">
    <property type="term" value="P:carbohydrate metabolic process"/>
    <property type="evidence" value="ECO:0007669"/>
    <property type="project" value="InterPro"/>
</dbReference>
<dbReference type="Pfam" id="PF01522">
    <property type="entry name" value="Polysacc_deac_1"/>
    <property type="match status" value="1"/>
</dbReference>
<dbReference type="RefSeq" id="WP_063221869.1">
    <property type="nucleotide sequence ID" value="NZ_JAEHBS010000023.1"/>
</dbReference>
<dbReference type="Gene3D" id="3.20.20.370">
    <property type="entry name" value="Glycoside hydrolase/deacetylase"/>
    <property type="match status" value="1"/>
</dbReference>
<keyword evidence="2" id="KW-0472">Membrane</keyword>
<protein>
    <submittedName>
        <fullName evidence="4">Polysaccharide deacetylase</fullName>
    </submittedName>
</protein>
<comment type="caution">
    <text evidence="4">The sequence shown here is derived from an EMBL/GenBank/DDBJ whole genome shotgun (WGS) entry which is preliminary data.</text>
</comment>
<dbReference type="InterPro" id="IPR011330">
    <property type="entry name" value="Glyco_hydro/deAcase_b/a-brl"/>
</dbReference>
<sequence>MEARESKSSKKLFIVIAVVVALIAGIGFFIFNKMSAAGKQEKVPVLLYHHLLKGTEKENSEAFKNKGTVLAVEQFEKQIKYLADNNYRAITAKELEEFIKNKKNLPEKSVLITFDDASKSNYIYAYPILKKYKMHAISFVVTSRINNQEEKFDPKKIQALSKSEMDKMRDVFEFGSHTDSLHKLEKGEAVVFNKNNVEIKNDILKSKDALKTDYLSYPFGKYNDKIVKELKDSKFQMAFVNTSDYATKESDILKVNRFVIKADLDIKAFAEIVKGNYGKQDK</sequence>
<evidence type="ECO:0000256" key="1">
    <source>
        <dbReference type="ARBA" id="ARBA00022729"/>
    </source>
</evidence>
<evidence type="ECO:0000313" key="4">
    <source>
        <dbReference type="EMBL" id="KZD39545.1"/>
    </source>
</evidence>
<dbReference type="GO" id="GO:0016810">
    <property type="term" value="F:hydrolase activity, acting on carbon-nitrogen (but not peptide) bonds"/>
    <property type="evidence" value="ECO:0007669"/>
    <property type="project" value="InterPro"/>
</dbReference>
<dbReference type="PANTHER" id="PTHR34216:SF13">
    <property type="entry name" value="XYLANASE_CHITIN DEACETYLASE"/>
    <property type="match status" value="1"/>
</dbReference>
<dbReference type="PROSITE" id="PS51677">
    <property type="entry name" value="NODB"/>
    <property type="match status" value="1"/>
</dbReference>
<keyword evidence="2" id="KW-0812">Transmembrane</keyword>
<evidence type="ECO:0000256" key="2">
    <source>
        <dbReference type="SAM" id="Phobius"/>
    </source>
</evidence>
<organism evidence="4 5">
    <name type="scientific">Bacillus cereus</name>
    <dbReference type="NCBI Taxonomy" id="1396"/>
    <lineage>
        <taxon>Bacteria</taxon>
        <taxon>Bacillati</taxon>
        <taxon>Bacillota</taxon>
        <taxon>Bacilli</taxon>
        <taxon>Bacillales</taxon>
        <taxon>Bacillaceae</taxon>
        <taxon>Bacillus</taxon>
        <taxon>Bacillus cereus group</taxon>
    </lineage>
</organism>
<dbReference type="EMBL" id="LJKA01000016">
    <property type="protein sequence ID" value="KZD39545.1"/>
    <property type="molecule type" value="Genomic_DNA"/>
</dbReference>
<feature type="transmembrane region" description="Helical" evidence="2">
    <location>
        <begin position="12"/>
        <end position="31"/>
    </location>
</feature>
<keyword evidence="1" id="KW-0732">Signal</keyword>
<dbReference type="InterPro" id="IPR051398">
    <property type="entry name" value="Polysacch_Deacetylase"/>
</dbReference>
<keyword evidence="2" id="KW-1133">Transmembrane helix</keyword>
<evidence type="ECO:0000313" key="5">
    <source>
        <dbReference type="Proteomes" id="UP000076501"/>
    </source>
</evidence>
<dbReference type="AlphaFoldDB" id="A0A162NAT3"/>